<gene>
    <name evidence="1" type="ORF">SAMN05443669_1001187</name>
</gene>
<name>A0A1M6XAH9_9FLAO</name>
<dbReference type="STRING" id="69322.SAMN05443669_1001187"/>
<dbReference type="RefSeq" id="WP_073350943.1">
    <property type="nucleotide sequence ID" value="NZ_FRBU01000001.1"/>
</dbReference>
<keyword evidence="2" id="KW-1185">Reference proteome</keyword>
<proteinExistence type="predicted"/>
<dbReference type="OrthoDB" id="1454783at2"/>
<reference evidence="2" key="1">
    <citation type="submission" date="2016-11" db="EMBL/GenBank/DDBJ databases">
        <authorList>
            <person name="Varghese N."/>
            <person name="Submissions S."/>
        </authorList>
    </citation>
    <scope>NUCLEOTIDE SEQUENCE [LARGE SCALE GENOMIC DNA]</scope>
    <source>
        <strain evidence="2">DSM 3661</strain>
    </source>
</reference>
<evidence type="ECO:0000313" key="2">
    <source>
        <dbReference type="Proteomes" id="UP000184260"/>
    </source>
</evidence>
<evidence type="ECO:0000313" key="1">
    <source>
        <dbReference type="EMBL" id="SHL02933.1"/>
    </source>
</evidence>
<sequence length="176" mass="20763">MKKRILLQENENVANSVIAAHQRKENNSQRILTILKEIGLSLESFENWEREVEQHFRTQYPKASLDFCLDAAGIKEPYRQAESLYKEHYNDLSFEKLNDEGKEAIRESYRQYAETENQIEAYNLAHSIVKDLNQLQELGIRVNQQYAMNFCNVFHSTNSKVEVYENMLNDRILTLK</sequence>
<dbReference type="AlphaFoldDB" id="A0A1M6XAH9"/>
<dbReference type="Proteomes" id="UP000184260">
    <property type="component" value="Unassembled WGS sequence"/>
</dbReference>
<accession>A0A1M6XAH9</accession>
<organism evidence="1 2">
    <name type="scientific">Flavobacterium xanthum</name>
    <dbReference type="NCBI Taxonomy" id="69322"/>
    <lineage>
        <taxon>Bacteria</taxon>
        <taxon>Pseudomonadati</taxon>
        <taxon>Bacteroidota</taxon>
        <taxon>Flavobacteriia</taxon>
        <taxon>Flavobacteriales</taxon>
        <taxon>Flavobacteriaceae</taxon>
        <taxon>Flavobacterium</taxon>
    </lineage>
</organism>
<dbReference type="EMBL" id="FRBU01000001">
    <property type="protein sequence ID" value="SHL02933.1"/>
    <property type="molecule type" value="Genomic_DNA"/>
</dbReference>
<protein>
    <submittedName>
        <fullName evidence="1">Uncharacterized protein</fullName>
    </submittedName>
</protein>